<name>A0A151MIY8_ALLMI</name>
<sequence>MGQIWPTKPLDQLVDLGLWWHSAARGLRGRLVPFVQCIIYQTGGIYKNQMNTSGFGQRKLDQNHRKAALERTSGVHLVQASAQVGGELD</sequence>
<keyword evidence="2" id="KW-1185">Reference proteome</keyword>
<dbReference type="AlphaFoldDB" id="A0A151MIY8"/>
<proteinExistence type="predicted"/>
<accession>A0A151MIY8</accession>
<evidence type="ECO:0000313" key="1">
    <source>
        <dbReference type="EMBL" id="KYO24498.1"/>
    </source>
</evidence>
<dbReference type="Proteomes" id="UP000050525">
    <property type="component" value="Unassembled WGS sequence"/>
</dbReference>
<protein>
    <submittedName>
        <fullName evidence="1">Uncharacterized protein</fullName>
    </submittedName>
</protein>
<comment type="caution">
    <text evidence="1">The sequence shown here is derived from an EMBL/GenBank/DDBJ whole genome shotgun (WGS) entry which is preliminary data.</text>
</comment>
<organism evidence="1 2">
    <name type="scientific">Alligator mississippiensis</name>
    <name type="common">American alligator</name>
    <dbReference type="NCBI Taxonomy" id="8496"/>
    <lineage>
        <taxon>Eukaryota</taxon>
        <taxon>Metazoa</taxon>
        <taxon>Chordata</taxon>
        <taxon>Craniata</taxon>
        <taxon>Vertebrata</taxon>
        <taxon>Euteleostomi</taxon>
        <taxon>Archelosauria</taxon>
        <taxon>Archosauria</taxon>
        <taxon>Crocodylia</taxon>
        <taxon>Alligatoridae</taxon>
        <taxon>Alligatorinae</taxon>
        <taxon>Alligator</taxon>
    </lineage>
</organism>
<gene>
    <name evidence="1" type="ORF">Y1Q_0002106</name>
</gene>
<evidence type="ECO:0000313" key="2">
    <source>
        <dbReference type="Proteomes" id="UP000050525"/>
    </source>
</evidence>
<reference evidence="1 2" key="1">
    <citation type="journal article" date="2012" name="Genome Biol.">
        <title>Sequencing three crocodilian genomes to illuminate the evolution of archosaurs and amniotes.</title>
        <authorList>
            <person name="St John J.A."/>
            <person name="Braun E.L."/>
            <person name="Isberg S.R."/>
            <person name="Miles L.G."/>
            <person name="Chong A.Y."/>
            <person name="Gongora J."/>
            <person name="Dalzell P."/>
            <person name="Moran C."/>
            <person name="Bed'hom B."/>
            <person name="Abzhanov A."/>
            <person name="Burgess S.C."/>
            <person name="Cooksey A.M."/>
            <person name="Castoe T.A."/>
            <person name="Crawford N.G."/>
            <person name="Densmore L.D."/>
            <person name="Drew J.C."/>
            <person name="Edwards S.V."/>
            <person name="Faircloth B.C."/>
            <person name="Fujita M.K."/>
            <person name="Greenwold M.J."/>
            <person name="Hoffmann F.G."/>
            <person name="Howard J.M."/>
            <person name="Iguchi T."/>
            <person name="Janes D.E."/>
            <person name="Khan S.Y."/>
            <person name="Kohno S."/>
            <person name="de Koning A.J."/>
            <person name="Lance S.L."/>
            <person name="McCarthy F.M."/>
            <person name="McCormack J.E."/>
            <person name="Merchant M.E."/>
            <person name="Peterson D.G."/>
            <person name="Pollock D.D."/>
            <person name="Pourmand N."/>
            <person name="Raney B.J."/>
            <person name="Roessler K.A."/>
            <person name="Sanford J.R."/>
            <person name="Sawyer R.H."/>
            <person name="Schmidt C.J."/>
            <person name="Triplett E.W."/>
            <person name="Tuberville T.D."/>
            <person name="Venegas-Anaya M."/>
            <person name="Howard J.T."/>
            <person name="Jarvis E.D."/>
            <person name="Guillette L.J.Jr."/>
            <person name="Glenn T.C."/>
            <person name="Green R.E."/>
            <person name="Ray D.A."/>
        </authorList>
    </citation>
    <scope>NUCLEOTIDE SEQUENCE [LARGE SCALE GENOMIC DNA]</scope>
    <source>
        <strain evidence="1">KSC_2009_1</strain>
    </source>
</reference>
<dbReference type="EMBL" id="AKHW03006071">
    <property type="protein sequence ID" value="KYO24498.1"/>
    <property type="molecule type" value="Genomic_DNA"/>
</dbReference>